<keyword evidence="3" id="KW-1185">Reference proteome</keyword>
<sequence length="50" mass="5315">MTIHLSLAPLVSLIAGILILVVPRLLNFIVAIYLIVIGLIGLFGMGSAHF</sequence>
<dbReference type="EMBL" id="FCOM02000002">
    <property type="protein sequence ID" value="SAL23272.1"/>
    <property type="molecule type" value="Genomic_DNA"/>
</dbReference>
<proteinExistence type="predicted"/>
<name>A0A158FTZ5_9BURK</name>
<feature type="transmembrane region" description="Helical" evidence="1">
    <location>
        <begin position="28"/>
        <end position="48"/>
    </location>
</feature>
<dbReference type="Proteomes" id="UP000055019">
    <property type="component" value="Unassembled WGS sequence"/>
</dbReference>
<evidence type="ECO:0000313" key="2">
    <source>
        <dbReference type="EMBL" id="SAL23272.1"/>
    </source>
</evidence>
<feature type="transmembrane region" description="Helical" evidence="1">
    <location>
        <begin position="5"/>
        <end position="22"/>
    </location>
</feature>
<accession>A0A158FTZ5</accession>
<protein>
    <recommendedName>
        <fullName evidence="4">DUF3096 domain-containing protein</fullName>
    </recommendedName>
</protein>
<dbReference type="OrthoDB" id="5472305at2"/>
<keyword evidence="1" id="KW-0812">Transmembrane</keyword>
<dbReference type="AlphaFoldDB" id="A0A158FTZ5"/>
<keyword evidence="1" id="KW-0472">Membrane</keyword>
<gene>
    <name evidence="2" type="ORF">AWB74_00938</name>
</gene>
<dbReference type="Pfam" id="PF11295">
    <property type="entry name" value="DUF3096"/>
    <property type="match status" value="1"/>
</dbReference>
<organism evidence="2 3">
    <name type="scientific">Caballeronia arvi</name>
    <dbReference type="NCBI Taxonomy" id="1777135"/>
    <lineage>
        <taxon>Bacteria</taxon>
        <taxon>Pseudomonadati</taxon>
        <taxon>Pseudomonadota</taxon>
        <taxon>Betaproteobacteria</taxon>
        <taxon>Burkholderiales</taxon>
        <taxon>Burkholderiaceae</taxon>
        <taxon>Caballeronia</taxon>
    </lineage>
</organism>
<evidence type="ECO:0000256" key="1">
    <source>
        <dbReference type="SAM" id="Phobius"/>
    </source>
</evidence>
<evidence type="ECO:0008006" key="4">
    <source>
        <dbReference type="Google" id="ProtNLM"/>
    </source>
</evidence>
<evidence type="ECO:0000313" key="3">
    <source>
        <dbReference type="Proteomes" id="UP000055019"/>
    </source>
</evidence>
<reference evidence="2" key="1">
    <citation type="submission" date="2016-01" db="EMBL/GenBank/DDBJ databases">
        <authorList>
            <person name="Peeters C."/>
        </authorList>
    </citation>
    <scope>NUCLEOTIDE SEQUENCE [LARGE SCALE GENOMIC DNA]</scope>
    <source>
        <strain evidence="2">LMG 29317</strain>
    </source>
</reference>
<keyword evidence="1" id="KW-1133">Transmembrane helix</keyword>
<dbReference type="RefSeq" id="WP_087038840.1">
    <property type="nucleotide sequence ID" value="NZ_FCOM02000002.1"/>
</dbReference>
<comment type="caution">
    <text evidence="2">The sequence shown here is derived from an EMBL/GenBank/DDBJ whole genome shotgun (WGS) entry which is preliminary data.</text>
</comment>
<dbReference type="InterPro" id="IPR021446">
    <property type="entry name" value="DUF3096"/>
</dbReference>